<proteinExistence type="predicted"/>
<evidence type="ECO:0000313" key="1">
    <source>
        <dbReference type="EMBL" id="GIY18740.1"/>
    </source>
</evidence>
<keyword evidence="2" id="KW-1185">Reference proteome</keyword>
<organism evidence="1 2">
    <name type="scientific">Caerostris extrusa</name>
    <name type="common">Bark spider</name>
    <name type="synonym">Caerostris bankana</name>
    <dbReference type="NCBI Taxonomy" id="172846"/>
    <lineage>
        <taxon>Eukaryota</taxon>
        <taxon>Metazoa</taxon>
        <taxon>Ecdysozoa</taxon>
        <taxon>Arthropoda</taxon>
        <taxon>Chelicerata</taxon>
        <taxon>Arachnida</taxon>
        <taxon>Araneae</taxon>
        <taxon>Araneomorphae</taxon>
        <taxon>Entelegynae</taxon>
        <taxon>Araneoidea</taxon>
        <taxon>Araneidae</taxon>
        <taxon>Caerostris</taxon>
    </lineage>
</organism>
<dbReference type="EMBL" id="BPLR01007668">
    <property type="protein sequence ID" value="GIY18740.1"/>
    <property type="molecule type" value="Genomic_DNA"/>
</dbReference>
<protein>
    <submittedName>
        <fullName evidence="1">Uncharacterized protein</fullName>
    </submittedName>
</protein>
<accession>A0AAV4REW1</accession>
<comment type="caution">
    <text evidence="1">The sequence shown here is derived from an EMBL/GenBank/DDBJ whole genome shotgun (WGS) entry which is preliminary data.</text>
</comment>
<name>A0AAV4REW1_CAEEX</name>
<dbReference type="AlphaFoldDB" id="A0AAV4REW1"/>
<sequence length="123" mass="14205">MDIEQVKAQRAYPVVRHVRRSYPESARMVAWPLARSCVKAQRAYPGSSVTYAGHILEFEQNSGLAIGQVLVLVMHPLRRGSRVNFNTRTWVFLKSHDKREISLDHLDFVFTNNKMVKVKSCYN</sequence>
<gene>
    <name evidence="1" type="ORF">CEXT_274711</name>
</gene>
<dbReference type="Proteomes" id="UP001054945">
    <property type="component" value="Unassembled WGS sequence"/>
</dbReference>
<evidence type="ECO:0000313" key="2">
    <source>
        <dbReference type="Proteomes" id="UP001054945"/>
    </source>
</evidence>
<reference evidence="1 2" key="1">
    <citation type="submission" date="2021-06" db="EMBL/GenBank/DDBJ databases">
        <title>Caerostris extrusa draft genome.</title>
        <authorList>
            <person name="Kono N."/>
            <person name="Arakawa K."/>
        </authorList>
    </citation>
    <scope>NUCLEOTIDE SEQUENCE [LARGE SCALE GENOMIC DNA]</scope>
</reference>